<dbReference type="Proteomes" id="UP000192900">
    <property type="component" value="Chromosome"/>
</dbReference>
<keyword evidence="2" id="KW-1185">Reference proteome</keyword>
<evidence type="ECO:0000313" key="1">
    <source>
        <dbReference type="EMBL" id="ARJ41794.1"/>
    </source>
</evidence>
<dbReference type="RefSeq" id="WP_085068946.1">
    <property type="nucleotide sequence ID" value="NZ_CP019706.1"/>
</dbReference>
<dbReference type="EMBL" id="CP019706">
    <property type="protein sequence ID" value="ARJ41794.1"/>
    <property type="molecule type" value="Genomic_DNA"/>
</dbReference>
<dbReference type="KEGG" id="palh:B1H58_07010"/>
<sequence length="150" mass="17641">MEKEPSRIETLKEKVEQRRIAIDIFGEKAGEVIFLDSITSKTKLLKSDEMAYKNIKMKFKRDNNELDEARRKFDLMVYDFLNSHPYEISFFVFGKNAYELTVPASLFLNFYGSIKKTINQNDIIIHTKCLSSGLCLLFDEHYISISQWHK</sequence>
<name>A0A1W6B3Z8_9GAMM</name>
<reference evidence="1 2" key="1">
    <citation type="submission" date="2017-02" db="EMBL/GenBank/DDBJ databases">
        <title>Complete genome sequence of the drought resistance-promoting endophyte Pantoea alhagi LTYR-11Z.</title>
        <authorList>
            <person name="Zhang L."/>
        </authorList>
    </citation>
    <scope>NUCLEOTIDE SEQUENCE [LARGE SCALE GENOMIC DNA]</scope>
    <source>
        <strain evidence="1 2">LTYR-11Z</strain>
    </source>
</reference>
<dbReference type="OrthoDB" id="6540401at2"/>
<organism evidence="1 2">
    <name type="scientific">Pantoea alhagi</name>
    <dbReference type="NCBI Taxonomy" id="1891675"/>
    <lineage>
        <taxon>Bacteria</taxon>
        <taxon>Pseudomonadati</taxon>
        <taxon>Pseudomonadota</taxon>
        <taxon>Gammaproteobacteria</taxon>
        <taxon>Enterobacterales</taxon>
        <taxon>Erwiniaceae</taxon>
        <taxon>Pantoea</taxon>
    </lineage>
</organism>
<evidence type="ECO:0000313" key="2">
    <source>
        <dbReference type="Proteomes" id="UP000192900"/>
    </source>
</evidence>
<protein>
    <submittedName>
        <fullName evidence="1">Uncharacterized protein</fullName>
    </submittedName>
</protein>
<gene>
    <name evidence="1" type="ORF">B1H58_07010</name>
</gene>
<proteinExistence type="predicted"/>
<dbReference type="AlphaFoldDB" id="A0A1W6B3Z8"/>
<accession>A0A1W6B3Z8</accession>
<dbReference type="STRING" id="1891675.B1H58_07010"/>